<feature type="compositionally biased region" description="Low complexity" evidence="1">
    <location>
        <begin position="257"/>
        <end position="269"/>
    </location>
</feature>
<organism evidence="2 3">
    <name type="scientific">Oikopleura dioica</name>
    <name type="common">Tunicate</name>
    <dbReference type="NCBI Taxonomy" id="34765"/>
    <lineage>
        <taxon>Eukaryota</taxon>
        <taxon>Metazoa</taxon>
        <taxon>Chordata</taxon>
        <taxon>Tunicata</taxon>
        <taxon>Appendicularia</taxon>
        <taxon>Copelata</taxon>
        <taxon>Oikopleuridae</taxon>
        <taxon>Oikopleura</taxon>
    </lineage>
</organism>
<dbReference type="EMBL" id="OU015566">
    <property type="protein sequence ID" value="CAG5102787.1"/>
    <property type="molecule type" value="Genomic_DNA"/>
</dbReference>
<protein>
    <submittedName>
        <fullName evidence="2">Oidioi.mRNA.OKI2018_I69.chr1.g466.t1.cds</fullName>
    </submittedName>
</protein>
<feature type="region of interest" description="Disordered" evidence="1">
    <location>
        <begin position="233"/>
        <end position="270"/>
    </location>
</feature>
<name>A0ABN7SJX1_OIKDI</name>
<sequence length="780" mass="89444">MRRLCILPTIFAYYATYDDEKNAYYDQGYNSESSEFSASTYPPEYYQNYDALYEENSHEENLVPDEYALENLDIEAPDVSFQYFPETTEYETTTTTAPTTSTTTSTTSSTTSTTTTTTSSTTSTSTTTELHREPDSRTPYFDPSFPELGDITDHQEFLKKVWDMFSGGQISAEELKQAIEYKLKDLQPLVILDQADGRTSLSVEANRNGHVFNFKSEFTTSRANRQGAPKLNRQEVYPTPKPTTTKSTTRNIWKPPTTKTSTTRTTTTTQEPKIYQRDFAQPRVSYTTVRPLPQPFRPNQCGGVIHVDGTVNLFDFIRDRASGEACTLILEASSKHSKLSLEYQSTDRSSLYVYDTPFKFDDRYLPQSGIFPRSKPLSSSGQYLYIEYLLAYGYNLDDPQAIFRVTSESTSYAAVEEVVKREIEKLRGEFHENTNIAVRSQALAAKKIEHNERQARNEIEALKNAFVVEREAFQKKYALLEKSDFDKELSFVKTEIFNSTRTKIEQVRILSKENLEQCKGDVASALKQLTSFYEEIPKIKSQHDNYKMANAKNFRDLDTKFIQLERTISINNQSISTIKNQKRFAFQRVIDCDGTDDRCLEKMMQRQQLFFYPTHLNLDTSEEYDIGKNFGVGEKSNEIHITDTGIYRFTVRVNVFFQPNDKTKRLLKRLGGTLYFDLIQRQEGSVNWSRVNVRIEVNANNNSQFTRRSGVPSEELRFVGHGSVSVALNAGSIIAMKEEKLLSKLTPEMGQRKLPTKGTNIIFSGILEVPLYDNKFIREY</sequence>
<keyword evidence="3" id="KW-1185">Reference proteome</keyword>
<reference evidence="2 3" key="1">
    <citation type="submission" date="2021-04" db="EMBL/GenBank/DDBJ databases">
        <authorList>
            <person name="Bliznina A."/>
        </authorList>
    </citation>
    <scope>NUCLEOTIDE SEQUENCE [LARGE SCALE GENOMIC DNA]</scope>
</reference>
<accession>A0ABN7SJX1</accession>
<dbReference type="Proteomes" id="UP001158576">
    <property type="component" value="Chromosome 1"/>
</dbReference>
<evidence type="ECO:0000313" key="3">
    <source>
        <dbReference type="Proteomes" id="UP001158576"/>
    </source>
</evidence>
<gene>
    <name evidence="2" type="ORF">OKIOD_LOCUS9231</name>
</gene>
<proteinExistence type="predicted"/>
<evidence type="ECO:0000313" key="2">
    <source>
        <dbReference type="EMBL" id="CAG5102787.1"/>
    </source>
</evidence>
<evidence type="ECO:0000256" key="1">
    <source>
        <dbReference type="SAM" id="MobiDB-lite"/>
    </source>
</evidence>
<feature type="region of interest" description="Disordered" evidence="1">
    <location>
        <begin position="89"/>
        <end position="143"/>
    </location>
</feature>
<feature type="compositionally biased region" description="Low complexity" evidence="1">
    <location>
        <begin position="89"/>
        <end position="128"/>
    </location>
</feature>